<dbReference type="Proteomes" id="UP000694050">
    <property type="component" value="Unassembled WGS sequence"/>
</dbReference>
<feature type="compositionally biased region" description="Polar residues" evidence="1">
    <location>
        <begin position="120"/>
        <end position="129"/>
    </location>
</feature>
<feature type="compositionally biased region" description="Basic and acidic residues" evidence="1">
    <location>
        <begin position="92"/>
        <end position="101"/>
    </location>
</feature>
<reference evidence="2" key="1">
    <citation type="submission" date="2021-04" db="EMBL/GenBank/DDBJ databases">
        <title>First draft genome resource for Brassicaceae pathogens Fusarium oxysporum f. sp. raphani and Fusarium oxysporum f. sp. rapae.</title>
        <authorList>
            <person name="Asai S."/>
        </authorList>
    </citation>
    <scope>NUCLEOTIDE SEQUENCE</scope>
    <source>
        <strain evidence="2">Tf1208</strain>
    </source>
</reference>
<evidence type="ECO:0000313" key="3">
    <source>
        <dbReference type="Proteomes" id="UP000694050"/>
    </source>
</evidence>
<accession>A0A8J5NJY0</accession>
<evidence type="ECO:0000313" key="2">
    <source>
        <dbReference type="EMBL" id="KAG7403787.1"/>
    </source>
</evidence>
<feature type="compositionally biased region" description="Basic and acidic residues" evidence="1">
    <location>
        <begin position="110"/>
        <end position="119"/>
    </location>
</feature>
<comment type="caution">
    <text evidence="2">The sequence shown here is derived from an EMBL/GenBank/DDBJ whole genome shotgun (WGS) entry which is preliminary data.</text>
</comment>
<dbReference type="AlphaFoldDB" id="A0A8J5NJY0"/>
<evidence type="ECO:0000256" key="1">
    <source>
        <dbReference type="SAM" id="MobiDB-lite"/>
    </source>
</evidence>
<gene>
    <name evidence="2" type="ORF">Forpe1208_v016230</name>
</gene>
<organism evidence="2 3">
    <name type="scientific">Fusarium oxysporum f. sp. rapae</name>
    <dbReference type="NCBI Taxonomy" id="485398"/>
    <lineage>
        <taxon>Eukaryota</taxon>
        <taxon>Fungi</taxon>
        <taxon>Dikarya</taxon>
        <taxon>Ascomycota</taxon>
        <taxon>Pezizomycotina</taxon>
        <taxon>Sordariomycetes</taxon>
        <taxon>Hypocreomycetidae</taxon>
        <taxon>Hypocreales</taxon>
        <taxon>Nectriaceae</taxon>
        <taxon>Fusarium</taxon>
        <taxon>Fusarium oxysporum species complex</taxon>
    </lineage>
</organism>
<protein>
    <submittedName>
        <fullName evidence="2">Uncharacterized protein</fullName>
    </submittedName>
</protein>
<proteinExistence type="predicted"/>
<sequence length="129" mass="14539">MVPYLLEDADTRDLGTGPALREWFGSAFHAEAPTPYFNLILRQDEIQSAAALASASQSELVTVCSPLNERKRLGKYAFSTKDNIETYLRDTEEQRKAERARSTATVGVVTDRHEREDGNRTITHQPLEE</sequence>
<name>A0A8J5NJY0_FUSOX</name>
<dbReference type="EMBL" id="JAELUQ010000014">
    <property type="protein sequence ID" value="KAG7403787.1"/>
    <property type="molecule type" value="Genomic_DNA"/>
</dbReference>
<feature type="region of interest" description="Disordered" evidence="1">
    <location>
        <begin position="92"/>
        <end position="129"/>
    </location>
</feature>